<keyword evidence="2" id="KW-0472">Membrane</keyword>
<evidence type="ECO:0000256" key="1">
    <source>
        <dbReference type="SAM" id="MobiDB-lite"/>
    </source>
</evidence>
<keyword evidence="3" id="KW-0418">Kinase</keyword>
<organism evidence="3">
    <name type="scientific">uncultured bacterium A1Q1_fos_140</name>
    <dbReference type="NCBI Taxonomy" id="1256547"/>
    <lineage>
        <taxon>Bacteria</taxon>
        <taxon>environmental samples</taxon>
    </lineage>
</organism>
<name>L7VVF4_9BACT</name>
<feature type="compositionally biased region" description="Polar residues" evidence="1">
    <location>
        <begin position="320"/>
        <end position="333"/>
    </location>
</feature>
<keyword evidence="3" id="KW-0808">Transferase</keyword>
<proteinExistence type="predicted"/>
<feature type="region of interest" description="Disordered" evidence="1">
    <location>
        <begin position="295"/>
        <end position="333"/>
    </location>
</feature>
<sequence length="389" mass="40796">MINSTDPRAQALIDAARANVLITDPHLLRVLDCEDDGSAAWVVHEWGEGLSLDKMLDKGPLPPARAAWLARETAQAINAGHAAGLAHGWLTPEQVLVTKAGAVKLIGYATAAALHPDPPSSPTYPELNDHQRDVLNLAGILYAALTAKWPGVHPSGVAPAPKAGRALMRPRQVRAGVPRVLDSICARTLDRSHPHGMPIDSAFEIEAALSDFLGDPAKVAPSSLSAMYAEPEADEGDPIDELLASNPSLSHREEWLEAMAANDDTFGSGPMPAVSPVEPYVDSAERPLFATGARRVPDASSAPHLNPDASVLPPLVRTTPGPTSSTHRQAKQGRTSSRVAIALLIIIVLVIAGVAAIRAYEMGRADAGSIRGIASTFGVIVATAEASIT</sequence>
<reference evidence="3" key="1">
    <citation type="submission" date="2012-09" db="EMBL/GenBank/DDBJ databases">
        <title>Metagenomic Characterization of a Microbial Community in Wastewater Detects High Levels of Antibiotic Resistance.</title>
        <authorList>
            <person name="Abrams M."/>
            <person name="Caldwell A."/>
            <person name="Vandaei E."/>
            <person name="Lee W."/>
            <person name="Perrott J."/>
            <person name="Khan S.Y."/>
            <person name="Ta J."/>
            <person name="Romero D."/>
            <person name="Nguyen V."/>
            <person name="Pourmand N."/>
            <person name="Ouverney C.C."/>
        </authorList>
    </citation>
    <scope>NUCLEOTIDE SEQUENCE</scope>
</reference>
<evidence type="ECO:0000256" key="2">
    <source>
        <dbReference type="SAM" id="Phobius"/>
    </source>
</evidence>
<keyword evidence="2" id="KW-1133">Transmembrane helix</keyword>
<dbReference type="AlphaFoldDB" id="L7VVF4"/>
<feature type="transmembrane region" description="Helical" evidence="2">
    <location>
        <begin position="339"/>
        <end position="360"/>
    </location>
</feature>
<protein>
    <submittedName>
        <fullName evidence="3">Serine/threonine protein kinase</fullName>
    </submittedName>
</protein>
<dbReference type="CDD" id="cd13973">
    <property type="entry name" value="PK_MviN-like"/>
    <property type="match status" value="1"/>
</dbReference>
<keyword evidence="3" id="KW-0723">Serine/threonine-protein kinase</keyword>
<dbReference type="Gene3D" id="1.10.510.10">
    <property type="entry name" value="Transferase(Phosphotransferase) domain 1"/>
    <property type="match status" value="1"/>
</dbReference>
<dbReference type="SUPFAM" id="SSF56112">
    <property type="entry name" value="Protein kinase-like (PK-like)"/>
    <property type="match status" value="1"/>
</dbReference>
<evidence type="ECO:0000313" key="3">
    <source>
        <dbReference type="EMBL" id="AGC71291.1"/>
    </source>
</evidence>
<dbReference type="InterPro" id="IPR011009">
    <property type="entry name" value="Kinase-like_dom_sf"/>
</dbReference>
<accession>L7VVF4</accession>
<dbReference type="GO" id="GO:0004674">
    <property type="term" value="F:protein serine/threonine kinase activity"/>
    <property type="evidence" value="ECO:0007669"/>
    <property type="project" value="UniProtKB-KW"/>
</dbReference>
<keyword evidence="2" id="KW-0812">Transmembrane</keyword>
<dbReference type="EMBL" id="JX649867">
    <property type="protein sequence ID" value="AGC71291.1"/>
    <property type="molecule type" value="Genomic_DNA"/>
</dbReference>